<keyword evidence="1" id="KW-0812">Transmembrane</keyword>
<dbReference type="AlphaFoldDB" id="A0A9Y1BQL2"/>
<dbReference type="Proteomes" id="UP001200513">
    <property type="component" value="Chromosome"/>
</dbReference>
<proteinExistence type="predicted"/>
<protein>
    <recommendedName>
        <fullName evidence="3">Tricorn protease C1 domain-containing protein</fullName>
    </recommendedName>
</protein>
<organism evidence="2">
    <name type="scientific">Candidatus Heimdallarchaeum endolithica</name>
    <dbReference type="NCBI Taxonomy" id="2876572"/>
    <lineage>
        <taxon>Archaea</taxon>
        <taxon>Promethearchaeati</taxon>
        <taxon>Candidatus Heimdallarchaeota</taxon>
        <taxon>Candidatus Heimdallarchaeia (ex Rinke et al. 2021) (nom. nud.)</taxon>
        <taxon>Candidatus Heimdallarchaeales</taxon>
        <taxon>Candidatus Heimdallarchaeaceae</taxon>
        <taxon>Candidatus Heimdallarchaeum</taxon>
    </lineage>
</organism>
<name>A0A9Y1BQL2_9ARCH</name>
<evidence type="ECO:0000256" key="1">
    <source>
        <dbReference type="SAM" id="Phobius"/>
    </source>
</evidence>
<sequence length="147" mass="17453">MRKKTITVISILSVTIIVFSTILSVFIIQPRYDFPLALTSVEPQDMGIKERIEDFKFFYNVIKENYPYLTLKQRTHGFNWLNLKEYFIDKIEQTDSNEEFLEVLSEAITALQNLHCAIIPYEFFEYYAQLYSEHNMGALLKFLQMNK</sequence>
<dbReference type="Gene3D" id="3.30.750.44">
    <property type="match status" value="1"/>
</dbReference>
<evidence type="ECO:0008006" key="3">
    <source>
        <dbReference type="Google" id="ProtNLM"/>
    </source>
</evidence>
<dbReference type="SUPFAM" id="SSF52096">
    <property type="entry name" value="ClpP/crotonase"/>
    <property type="match status" value="1"/>
</dbReference>
<evidence type="ECO:0000313" key="2">
    <source>
        <dbReference type="EMBL" id="UJG43142.1"/>
    </source>
</evidence>
<keyword evidence="1" id="KW-0472">Membrane</keyword>
<dbReference type="EMBL" id="CP084167">
    <property type="protein sequence ID" value="UJG43142.1"/>
    <property type="molecule type" value="Genomic_DNA"/>
</dbReference>
<gene>
    <name evidence="2" type="ORF">K9W46_12300</name>
</gene>
<feature type="transmembrane region" description="Helical" evidence="1">
    <location>
        <begin position="6"/>
        <end position="28"/>
    </location>
</feature>
<dbReference type="InterPro" id="IPR029045">
    <property type="entry name" value="ClpP/crotonase-like_dom_sf"/>
</dbReference>
<keyword evidence="1" id="KW-1133">Transmembrane helix</keyword>
<accession>A0A9Y1BQL2</accession>
<reference evidence="2" key="1">
    <citation type="journal article" date="2022" name="Nat. Microbiol.">
        <title>Unique mobile elements and scalable gene flow at the prokaryote-eukaryote boundary revealed by circularized Asgard archaea genomes.</title>
        <authorList>
            <person name="Wu F."/>
            <person name="Speth D.R."/>
            <person name="Philosof A."/>
            <person name="Cremiere A."/>
            <person name="Narayanan A."/>
            <person name="Barco R.A."/>
            <person name="Connon S.A."/>
            <person name="Amend J.P."/>
            <person name="Antoshechkin I.A."/>
            <person name="Orphan V.J."/>
        </authorList>
    </citation>
    <scope>NUCLEOTIDE SEQUENCE</scope>
    <source>
        <strain evidence="2">PR6</strain>
    </source>
</reference>